<keyword evidence="3" id="KW-1185">Reference proteome</keyword>
<feature type="transmembrane region" description="Helical" evidence="1">
    <location>
        <begin position="81"/>
        <end position="100"/>
    </location>
</feature>
<keyword evidence="1" id="KW-0812">Transmembrane</keyword>
<proteinExistence type="predicted"/>
<gene>
    <name evidence="2" type="ORF">C1O25_13010</name>
</gene>
<dbReference type="Proteomes" id="UP000236547">
    <property type="component" value="Unassembled WGS sequence"/>
</dbReference>
<organism evidence="2 3">
    <name type="scientific">Vibrio diazotrophicus</name>
    <dbReference type="NCBI Taxonomy" id="685"/>
    <lineage>
        <taxon>Bacteria</taxon>
        <taxon>Pseudomonadati</taxon>
        <taxon>Pseudomonadota</taxon>
        <taxon>Gammaproteobacteria</taxon>
        <taxon>Vibrionales</taxon>
        <taxon>Vibrionaceae</taxon>
        <taxon>Vibrio</taxon>
    </lineage>
</organism>
<evidence type="ECO:0000256" key="1">
    <source>
        <dbReference type="SAM" id="Phobius"/>
    </source>
</evidence>
<protein>
    <submittedName>
        <fullName evidence="2">Uncharacterized protein</fullName>
    </submittedName>
</protein>
<feature type="transmembrane region" description="Helical" evidence="1">
    <location>
        <begin position="40"/>
        <end position="60"/>
    </location>
</feature>
<evidence type="ECO:0000313" key="3">
    <source>
        <dbReference type="Proteomes" id="UP000236547"/>
    </source>
</evidence>
<sequence length="137" mass="15086">MKKYDGYIWLSSALSAASFAYFMAILSGDVDVSKSFFLELSTFSFAVSLGLNSIIAFIAFNNRLAGKGTALDSEYIGVQRFHTWSLLSFIVAVLSLVANFSLFSSLAMFAAAFYVTYQYSIEAAGIREKFGDSLRKL</sequence>
<feature type="transmembrane region" description="Helical" evidence="1">
    <location>
        <begin position="7"/>
        <end position="28"/>
    </location>
</feature>
<reference evidence="2 3" key="1">
    <citation type="submission" date="2018-01" db="EMBL/GenBank/DDBJ databases">
        <title>Draft genome sequences of six Vibrio diazotrophicus strains isolated from deep-sea sediments of the Baltic Sea.</title>
        <authorList>
            <person name="Castillo D."/>
            <person name="Vandieken V."/>
            <person name="Chiang O."/>
            <person name="Middelboe M."/>
        </authorList>
    </citation>
    <scope>NUCLEOTIDE SEQUENCE [LARGE SCALE GENOMIC DNA]</scope>
    <source>
        <strain evidence="2 3">65.10M</strain>
    </source>
</reference>
<comment type="caution">
    <text evidence="2">The sequence shown here is derived from an EMBL/GenBank/DDBJ whole genome shotgun (WGS) entry which is preliminary data.</text>
</comment>
<keyword evidence="1" id="KW-0472">Membrane</keyword>
<name>A0ABX4W940_VIBDI</name>
<dbReference type="EMBL" id="POSM01000017">
    <property type="protein sequence ID" value="PNI00281.1"/>
    <property type="molecule type" value="Genomic_DNA"/>
</dbReference>
<evidence type="ECO:0000313" key="2">
    <source>
        <dbReference type="EMBL" id="PNI00281.1"/>
    </source>
</evidence>
<keyword evidence="1" id="KW-1133">Transmembrane helix</keyword>
<accession>A0ABX4W940</accession>
<dbReference type="RefSeq" id="WP_102968800.1">
    <property type="nucleotide sequence ID" value="NZ_POSM01000017.1"/>
</dbReference>